<comment type="similarity">
    <text evidence="1">Belongs to the AAA ATPase family.</text>
</comment>
<evidence type="ECO:0000259" key="2">
    <source>
        <dbReference type="SMART" id="SM00382"/>
    </source>
</evidence>
<protein>
    <submittedName>
        <fullName evidence="3">AAA family ATPase</fullName>
    </submittedName>
</protein>
<evidence type="ECO:0000313" key="3">
    <source>
        <dbReference type="EMBL" id="MEX1663807.1"/>
    </source>
</evidence>
<reference evidence="3 4" key="1">
    <citation type="journal article" date="2011" name="Int. J. Syst. Evol. Microbiol.">
        <title>Zhongshania antarctica gen. nov., sp. nov. and Zhongshania guokunii sp. nov., gammaproteobacteria respectively isolated from coastal attached (fast) ice and surface seawater of the Antarctic.</title>
        <authorList>
            <person name="Li H.J."/>
            <person name="Zhang X.Y."/>
            <person name="Chen C.X."/>
            <person name="Zhang Y.J."/>
            <person name="Gao Z.M."/>
            <person name="Yu Y."/>
            <person name="Chen X.L."/>
            <person name="Chen B."/>
            <person name="Zhang Y.Z."/>
        </authorList>
    </citation>
    <scope>NUCLEOTIDE SEQUENCE [LARGE SCALE GENOMIC DNA]</scope>
    <source>
        <strain evidence="3 4">15-R06ZXC-3</strain>
    </source>
</reference>
<dbReference type="Pfam" id="PF00004">
    <property type="entry name" value="AAA"/>
    <property type="match status" value="1"/>
</dbReference>
<evidence type="ECO:0000313" key="4">
    <source>
        <dbReference type="Proteomes" id="UP001557465"/>
    </source>
</evidence>
<feature type="non-terminal residue" evidence="3">
    <location>
        <position position="1"/>
    </location>
</feature>
<dbReference type="Gene3D" id="1.10.8.60">
    <property type="match status" value="1"/>
</dbReference>
<organism evidence="3 4">
    <name type="scientific">Thioclava arctica</name>
    <dbReference type="NCBI Taxonomy" id="3238301"/>
    <lineage>
        <taxon>Bacteria</taxon>
        <taxon>Pseudomonadati</taxon>
        <taxon>Pseudomonadota</taxon>
        <taxon>Alphaproteobacteria</taxon>
        <taxon>Rhodobacterales</taxon>
        <taxon>Paracoccaceae</taxon>
        <taxon>Thioclava</taxon>
    </lineage>
</organism>
<keyword evidence="1" id="KW-0067">ATP-binding</keyword>
<dbReference type="SUPFAM" id="SSF52540">
    <property type="entry name" value="P-loop containing nucleoside triphosphate hydrolases"/>
    <property type="match status" value="1"/>
</dbReference>
<dbReference type="InterPro" id="IPR003593">
    <property type="entry name" value="AAA+_ATPase"/>
</dbReference>
<dbReference type="PROSITE" id="PS00674">
    <property type="entry name" value="AAA"/>
    <property type="match status" value="1"/>
</dbReference>
<dbReference type="Gene3D" id="3.40.50.300">
    <property type="entry name" value="P-loop containing nucleotide triphosphate hydrolases"/>
    <property type="match status" value="1"/>
</dbReference>
<dbReference type="CDD" id="cd19481">
    <property type="entry name" value="RecA-like_protease"/>
    <property type="match status" value="1"/>
</dbReference>
<name>A0ABV3TRJ0_9RHOB</name>
<dbReference type="InterPro" id="IPR000642">
    <property type="entry name" value="Peptidase_M41"/>
</dbReference>
<comment type="caution">
    <text evidence="3">The sequence shown here is derived from an EMBL/GenBank/DDBJ whole genome shotgun (WGS) entry which is preliminary data.</text>
</comment>
<gene>
    <name evidence="3" type="ORF">AB4874_19805</name>
</gene>
<dbReference type="PANTHER" id="PTHR23076">
    <property type="entry name" value="METALLOPROTEASE M41 FTSH"/>
    <property type="match status" value="1"/>
</dbReference>
<sequence>LAALPEITRIMALRAPTAMAAVERLVAAAAPPRRSTVPRLDQMTGDGEALQAARRLVADLNGWKSGGVAWSELTRSMLFVGPPGTGKTFLAQAMGASADATFVSGSFAEWQAAGHLGYMLAAMRATFAKARESTPAILFIDEIDAAGSRFQIDQHNSNYQRNVINAFLQELDGVMRAQGVLVIGATNDVGALDPAILRPGRFDLQVAVPLPDAQTLHGILRTHLDLPDADLRDLARDGVGMSAADIDAAIRAAKSHARAQNRALSLDDLRRQITGDDPRDPTQDWRVAVHECGHAIVYHALGLGTITRLLLRHDSGGEAHIGARRALATLADIDDELAFQLAGRAAETLVLGEASGGAGGDAMSDLARATTRAVWVETRFGLGHHELIWLDEPEHLSLRNPHVYGRVRKRLAAAQKRATAILETHRAVMDAMARDLVEKRELAGEELAKRLEGVCCQRTANDHVAPPKLGRDHADDLFRRGVTT</sequence>
<dbReference type="EMBL" id="JBFRYC010000039">
    <property type="protein sequence ID" value="MEX1663807.1"/>
    <property type="molecule type" value="Genomic_DNA"/>
</dbReference>
<dbReference type="InterPro" id="IPR003959">
    <property type="entry name" value="ATPase_AAA_core"/>
</dbReference>
<proteinExistence type="inferred from homology"/>
<dbReference type="RefSeq" id="WP_368393304.1">
    <property type="nucleotide sequence ID" value="NZ_JBFRYC010000039.1"/>
</dbReference>
<dbReference type="InterPro" id="IPR027417">
    <property type="entry name" value="P-loop_NTPase"/>
</dbReference>
<keyword evidence="4" id="KW-1185">Reference proteome</keyword>
<feature type="domain" description="AAA+ ATPase" evidence="2">
    <location>
        <begin position="73"/>
        <end position="212"/>
    </location>
</feature>
<dbReference type="Gene3D" id="1.20.58.760">
    <property type="entry name" value="Peptidase M41"/>
    <property type="match status" value="1"/>
</dbReference>
<dbReference type="SMART" id="SM00382">
    <property type="entry name" value="AAA"/>
    <property type="match status" value="1"/>
</dbReference>
<dbReference type="SUPFAM" id="SSF140990">
    <property type="entry name" value="FtsH protease domain-like"/>
    <property type="match status" value="1"/>
</dbReference>
<keyword evidence="1" id="KW-0547">Nucleotide-binding</keyword>
<dbReference type="InterPro" id="IPR037219">
    <property type="entry name" value="Peptidase_M41-like"/>
</dbReference>
<accession>A0ABV3TRJ0</accession>
<dbReference type="PANTHER" id="PTHR23076:SF97">
    <property type="entry name" value="ATP-DEPENDENT ZINC METALLOPROTEASE YME1L1"/>
    <property type="match status" value="1"/>
</dbReference>
<evidence type="ECO:0000256" key="1">
    <source>
        <dbReference type="RuleBase" id="RU003651"/>
    </source>
</evidence>
<dbReference type="InterPro" id="IPR003960">
    <property type="entry name" value="ATPase_AAA_CS"/>
</dbReference>
<dbReference type="Pfam" id="PF01434">
    <property type="entry name" value="Peptidase_M41"/>
    <property type="match status" value="1"/>
</dbReference>
<dbReference type="Proteomes" id="UP001557465">
    <property type="component" value="Unassembled WGS sequence"/>
</dbReference>